<proteinExistence type="inferred from homology"/>
<dbReference type="PANTHER" id="PTHR43349:SF34">
    <property type="entry name" value="PINORESINOL-LARICIRESINOL REDUCTASE 3-RELATED"/>
    <property type="match status" value="1"/>
</dbReference>
<evidence type="ECO:0000256" key="3">
    <source>
        <dbReference type="ARBA" id="ARBA00023002"/>
    </source>
</evidence>
<keyword evidence="3" id="KW-0560">Oxidoreductase</keyword>
<evidence type="ECO:0000256" key="1">
    <source>
        <dbReference type="ARBA" id="ARBA00005725"/>
    </source>
</evidence>
<dbReference type="InterPro" id="IPR036291">
    <property type="entry name" value="NAD(P)-bd_dom_sf"/>
</dbReference>
<dbReference type="AlphaFoldDB" id="A0A251JTG5"/>
<dbReference type="GO" id="GO:0050664">
    <property type="term" value="F:oxidoreductase activity, acting on NAD(P)H, oxygen as acceptor"/>
    <property type="evidence" value="ECO:0000318"/>
    <property type="project" value="GO_Central"/>
</dbReference>
<reference evidence="5 6" key="1">
    <citation type="submission" date="2016-02" db="EMBL/GenBank/DDBJ databases">
        <title>WGS assembly of Manihot esculenta.</title>
        <authorList>
            <person name="Bredeson J.V."/>
            <person name="Prochnik S.E."/>
            <person name="Lyons J.B."/>
            <person name="Schmutz J."/>
            <person name="Grimwood J."/>
            <person name="Vrebalov J."/>
            <person name="Bart R.S."/>
            <person name="Amuge T."/>
            <person name="Ferguson M.E."/>
            <person name="Green R."/>
            <person name="Putnam N."/>
            <person name="Stites J."/>
            <person name="Rounsley S."/>
            <person name="Rokhsar D.S."/>
        </authorList>
    </citation>
    <scope>NUCLEOTIDE SEQUENCE [LARGE SCALE GENOMIC DNA]</scope>
    <source>
        <strain evidence="6">cv. AM560-2</strain>
        <tissue evidence="5">Leaf</tissue>
    </source>
</reference>
<protein>
    <recommendedName>
        <fullName evidence="4">NmrA-like domain-containing protein</fullName>
    </recommendedName>
</protein>
<dbReference type="STRING" id="3983.A0A251JTG5"/>
<dbReference type="Gene3D" id="3.40.50.720">
    <property type="entry name" value="NAD(P)-binding Rossmann-like Domain"/>
    <property type="match status" value="1"/>
</dbReference>
<dbReference type="PANTHER" id="PTHR43349">
    <property type="entry name" value="PINORESINOL REDUCTASE-RELATED"/>
    <property type="match status" value="1"/>
</dbReference>
<dbReference type="Pfam" id="PF05368">
    <property type="entry name" value="NmrA"/>
    <property type="match status" value="1"/>
</dbReference>
<accession>A0A251JTG5</accession>
<evidence type="ECO:0000313" key="5">
    <source>
        <dbReference type="EMBL" id="OAY37247.1"/>
    </source>
</evidence>
<keyword evidence="2" id="KW-0521">NADP</keyword>
<dbReference type="GO" id="GO:0009807">
    <property type="term" value="P:lignan biosynthetic process"/>
    <property type="evidence" value="ECO:0000318"/>
    <property type="project" value="GO_Central"/>
</dbReference>
<comment type="similarity">
    <text evidence="1">Belongs to the NmrA-type oxidoreductase family. Isoflavone reductase subfamily.</text>
</comment>
<keyword evidence="6" id="KW-1185">Reference proteome</keyword>
<dbReference type="Gramene" id="Manes.11G085900.1.v8.1">
    <property type="protein sequence ID" value="Manes.11G085900.1.v8.1.CDS"/>
    <property type="gene ID" value="Manes.11G085900.v8.1"/>
</dbReference>
<dbReference type="Proteomes" id="UP000091857">
    <property type="component" value="Chromosome 11"/>
</dbReference>
<gene>
    <name evidence="5" type="ORF">MANES_11G085900</name>
</gene>
<dbReference type="Gene3D" id="3.90.25.10">
    <property type="entry name" value="UDP-galactose 4-epimerase, domain 1"/>
    <property type="match status" value="1"/>
</dbReference>
<evidence type="ECO:0000313" key="6">
    <source>
        <dbReference type="Proteomes" id="UP000091857"/>
    </source>
</evidence>
<dbReference type="SUPFAM" id="SSF51735">
    <property type="entry name" value="NAD(P)-binding Rossmann-fold domains"/>
    <property type="match status" value="1"/>
</dbReference>
<dbReference type="InterPro" id="IPR050608">
    <property type="entry name" value="NmrA-type/Isoflavone_red_sf"/>
</dbReference>
<dbReference type="OrthoDB" id="419598at2759"/>
<evidence type="ECO:0000256" key="2">
    <source>
        <dbReference type="ARBA" id="ARBA00022857"/>
    </source>
</evidence>
<dbReference type="EMBL" id="CM004397">
    <property type="protein sequence ID" value="OAY37248.1"/>
    <property type="molecule type" value="Genomic_DNA"/>
</dbReference>
<feature type="domain" description="NmrA-like" evidence="4">
    <location>
        <begin position="3"/>
        <end position="304"/>
    </location>
</feature>
<dbReference type="InterPro" id="IPR008030">
    <property type="entry name" value="NmrA-like"/>
</dbReference>
<dbReference type="OMA" id="TPYPENM"/>
<evidence type="ECO:0000259" key="4">
    <source>
        <dbReference type="Pfam" id="PF05368"/>
    </source>
</evidence>
<dbReference type="EMBL" id="CM004397">
    <property type="protein sequence ID" value="OAY37247.1"/>
    <property type="molecule type" value="Genomic_DNA"/>
</dbReference>
<name>A0A251JTG5_MANES</name>
<dbReference type="CDD" id="cd05259">
    <property type="entry name" value="PCBER_SDR_a"/>
    <property type="match status" value="1"/>
</dbReference>
<dbReference type="InterPro" id="IPR045312">
    <property type="entry name" value="PCBER-like"/>
</dbReference>
<organism evidence="5 6">
    <name type="scientific">Manihot esculenta</name>
    <name type="common">Cassava</name>
    <name type="synonym">Jatropha manihot</name>
    <dbReference type="NCBI Taxonomy" id="3983"/>
    <lineage>
        <taxon>Eukaryota</taxon>
        <taxon>Viridiplantae</taxon>
        <taxon>Streptophyta</taxon>
        <taxon>Embryophyta</taxon>
        <taxon>Tracheophyta</taxon>
        <taxon>Spermatophyta</taxon>
        <taxon>Magnoliopsida</taxon>
        <taxon>eudicotyledons</taxon>
        <taxon>Gunneridae</taxon>
        <taxon>Pentapetalae</taxon>
        <taxon>rosids</taxon>
        <taxon>fabids</taxon>
        <taxon>Malpighiales</taxon>
        <taxon>Euphorbiaceae</taxon>
        <taxon>Crotonoideae</taxon>
        <taxon>Manihoteae</taxon>
        <taxon>Manihot</taxon>
    </lineage>
</organism>
<sequence>MEKKSKVLIIGATGNLGFHLAQFSLKFGHPTFILIRDSAFTDPVKLQKLNSLTDAGATILKGCLEDEKNLVEAVKRVDVVICSIPSKQALDQRLLIKAIKEAGCVKKFIPSEFGADPDKVQVSDIDQNFYSQKSEIRRLIEAEGIPYTYICCNLLMNYLLPSLIQPGLKTPPRDKVTVFGDGNVKGVFMKEHDVAAFTTCTIDDPRALNKTLYLRPPGNVYSINELIEIWESKIGKKLDKIYVPEDQLLKKIKDTPYPDNMVLVFIYSVFVRGDHTYFNIESSGGVDGTQLYPHLKYTTISEYLETLV</sequence>